<dbReference type="InterPro" id="IPR051315">
    <property type="entry name" value="Bact_Chemotaxis_CheA"/>
</dbReference>
<dbReference type="RefSeq" id="WP_281094848.1">
    <property type="nucleotide sequence ID" value="NZ_JARYZI010000008.1"/>
</dbReference>
<keyword evidence="5" id="KW-0067">ATP-binding</keyword>
<organism evidence="5 6">
    <name type="scientific">Fusibacter bizertensis</name>
    <dbReference type="NCBI Taxonomy" id="1488331"/>
    <lineage>
        <taxon>Bacteria</taxon>
        <taxon>Bacillati</taxon>
        <taxon>Bacillota</taxon>
        <taxon>Clostridia</taxon>
        <taxon>Eubacteriales</taxon>
        <taxon>Eubacteriales Family XII. Incertae Sedis</taxon>
        <taxon>Fusibacter</taxon>
    </lineage>
</organism>
<dbReference type="InterPro" id="IPR036890">
    <property type="entry name" value="HATPase_C_sf"/>
</dbReference>
<evidence type="ECO:0000256" key="1">
    <source>
        <dbReference type="ARBA" id="ARBA00000085"/>
    </source>
</evidence>
<proteinExistence type="predicted"/>
<reference evidence="5 6" key="1">
    <citation type="submission" date="2023-04" db="EMBL/GenBank/DDBJ databases">
        <title>Fusibacter bizertensis strain WBS, isolated from littoral bottom sediments of the Arctic seas - biochemical and genomic analysis.</title>
        <authorList>
            <person name="Brioukhanov A.L."/>
        </authorList>
    </citation>
    <scope>NUCLEOTIDE SEQUENCE [LARGE SCALE GENOMIC DNA]</scope>
    <source>
        <strain evidence="5 6">WBS</strain>
    </source>
</reference>
<protein>
    <recommendedName>
        <fullName evidence="2">histidine kinase</fullName>
        <ecNumber evidence="2">2.7.13.3</ecNumber>
    </recommendedName>
</protein>
<dbReference type="InterPro" id="IPR003594">
    <property type="entry name" value="HATPase_dom"/>
</dbReference>
<evidence type="ECO:0000256" key="2">
    <source>
        <dbReference type="ARBA" id="ARBA00012438"/>
    </source>
</evidence>
<feature type="domain" description="Histidine kinase/HSP90-like ATPase" evidence="4">
    <location>
        <begin position="382"/>
        <end position="525"/>
    </location>
</feature>
<dbReference type="SMART" id="SM00387">
    <property type="entry name" value="HATPase_c"/>
    <property type="match status" value="1"/>
</dbReference>
<dbReference type="PANTHER" id="PTHR43395:SF10">
    <property type="entry name" value="CHEMOTAXIS PROTEIN CHEA"/>
    <property type="match status" value="1"/>
</dbReference>
<evidence type="ECO:0000259" key="4">
    <source>
        <dbReference type="SMART" id="SM00387"/>
    </source>
</evidence>
<comment type="catalytic activity">
    <reaction evidence="1">
        <text>ATP + protein L-histidine = ADP + protein N-phospho-L-histidine.</text>
        <dbReference type="EC" id="2.7.13.3"/>
    </reaction>
</comment>
<accession>A0ABT6NEU6</accession>
<dbReference type="Pfam" id="PF02518">
    <property type="entry name" value="HATPase_c"/>
    <property type="match status" value="1"/>
</dbReference>
<sequence length="525" mass="60183">MINLILVLFSLVIVSIIAFEIGSKMTINKHVDLTVSKLSPIQGEVIADLITSYDFSQFIDGFNETLLVIGKDLIVQPILTQTGNELLTYPVQGKNFIEVLSDLSDLSTEAIGELLSKVFSTTDAAERHRILTILPSEYMLKDRYLRVNYKFITGFDQLAVYISDQSQTKVLMQDSEGKLDEMSMVIEVLRRQKEYVALKTEYAKFINDELDKFFTFTEDLTTVKSMILHKLHMFKQVAQTLYMFNSIAAILKFEEVLEQMSPEQTFVQFRSRIEFVGIGKLLETDVRIIAQYINEDLLDIRYITIDCEALKEVEKMILQLEDSEAKENLLSRFKRIRFVSIHDIIRRFNKYAQDLSKKLNKKINPLKYIGPTLLFDEDDYKDVINGFIEMVTNALVHGIEYPADRYRNGKPEHGTITIELEVIDNTYQILVTDDGRGVDVNSIKESLYATKRFAFDDIVAMSESEVIENIFFDGISSLNEELSVTSKGTGLYLLKEKINALGGDVTVYSELNQFTKFKVILPKNK</sequence>
<dbReference type="GO" id="GO:0005524">
    <property type="term" value="F:ATP binding"/>
    <property type="evidence" value="ECO:0007669"/>
    <property type="project" value="UniProtKB-KW"/>
</dbReference>
<dbReference type="PRINTS" id="PR00344">
    <property type="entry name" value="BCTRLSENSOR"/>
</dbReference>
<dbReference type="Gene3D" id="3.30.565.10">
    <property type="entry name" value="Histidine kinase-like ATPase, C-terminal domain"/>
    <property type="match status" value="1"/>
</dbReference>
<evidence type="ECO:0000256" key="3">
    <source>
        <dbReference type="ARBA" id="ARBA00023012"/>
    </source>
</evidence>
<name>A0ABT6NEU6_9FIRM</name>
<evidence type="ECO:0000313" key="5">
    <source>
        <dbReference type="EMBL" id="MDH8678953.1"/>
    </source>
</evidence>
<gene>
    <name evidence="5" type="ORF">QE109_12405</name>
</gene>
<dbReference type="EC" id="2.7.13.3" evidence="2"/>
<dbReference type="PANTHER" id="PTHR43395">
    <property type="entry name" value="SENSOR HISTIDINE KINASE CHEA"/>
    <property type="match status" value="1"/>
</dbReference>
<dbReference type="Proteomes" id="UP001158045">
    <property type="component" value="Unassembled WGS sequence"/>
</dbReference>
<evidence type="ECO:0000313" key="6">
    <source>
        <dbReference type="Proteomes" id="UP001158045"/>
    </source>
</evidence>
<comment type="caution">
    <text evidence="5">The sequence shown here is derived from an EMBL/GenBank/DDBJ whole genome shotgun (WGS) entry which is preliminary data.</text>
</comment>
<keyword evidence="5" id="KW-0547">Nucleotide-binding</keyword>
<dbReference type="EMBL" id="JARYZI010000008">
    <property type="protein sequence ID" value="MDH8678953.1"/>
    <property type="molecule type" value="Genomic_DNA"/>
</dbReference>
<dbReference type="SUPFAM" id="SSF55874">
    <property type="entry name" value="ATPase domain of HSP90 chaperone/DNA topoisomerase II/histidine kinase"/>
    <property type="match status" value="1"/>
</dbReference>
<keyword evidence="6" id="KW-1185">Reference proteome</keyword>
<keyword evidence="3" id="KW-0902">Two-component regulatory system</keyword>
<dbReference type="InterPro" id="IPR004358">
    <property type="entry name" value="Sig_transdc_His_kin-like_C"/>
</dbReference>